<dbReference type="STRING" id="284040.UK15_07830"/>
<gene>
    <name evidence="2" type="ORF">UK15_07830</name>
</gene>
<dbReference type="Proteomes" id="UP000034786">
    <property type="component" value="Unassembled WGS sequence"/>
</dbReference>
<evidence type="ECO:0000313" key="3">
    <source>
        <dbReference type="Proteomes" id="UP000034786"/>
    </source>
</evidence>
<dbReference type="PATRIC" id="fig|284040.3.peg.4858"/>
<dbReference type="AlphaFoldDB" id="A0A0M2GVS9"/>
<keyword evidence="3" id="KW-1185">Reference proteome</keyword>
<proteinExistence type="predicted"/>
<reference evidence="3" key="1">
    <citation type="submission" date="2015-02" db="EMBL/GenBank/DDBJ databases">
        <authorList>
            <person name="Ju K.-S."/>
            <person name="Doroghazi J.R."/>
            <person name="Metcalf W."/>
        </authorList>
    </citation>
    <scope>NUCLEOTIDE SEQUENCE [LARGE SCALE GENOMIC DNA]</scope>
    <source>
        <strain evidence="3">NRRL B-16380</strain>
    </source>
</reference>
<accession>A0A0M2GVS9</accession>
<dbReference type="RefSeq" id="WP_037668088.1">
    <property type="nucleotide sequence ID" value="NZ_JYJH01000004.1"/>
</dbReference>
<sequence length="188" mass="20036">MSHRPTGPACGNNPHHPLTDGDRQAVADFKAYLADRAALRDRIAEALLDHLSRTADIRTGRNGDLAFMPEVTDAERMRIADAVLAVLPPPVSRADVLREAADIVGNDDTCDCGGCDSCVPNARAAELRRMADEAQPAPKPLLTLATPCAVCTHPYNWHQGGVCQAGAETNRCGCIAFAPAEQQDGAQR</sequence>
<comment type="caution">
    <text evidence="2">The sequence shown here is derived from an EMBL/GenBank/DDBJ whole genome shotgun (WGS) entry which is preliminary data.</text>
</comment>
<evidence type="ECO:0000256" key="1">
    <source>
        <dbReference type="SAM" id="MobiDB-lite"/>
    </source>
</evidence>
<protein>
    <submittedName>
        <fullName evidence="2">Uncharacterized protein</fullName>
    </submittedName>
</protein>
<feature type="region of interest" description="Disordered" evidence="1">
    <location>
        <begin position="1"/>
        <end position="21"/>
    </location>
</feature>
<organism evidence="2 3">
    <name type="scientific">Streptomyces variegatus</name>
    <dbReference type="NCBI Taxonomy" id="284040"/>
    <lineage>
        <taxon>Bacteria</taxon>
        <taxon>Bacillati</taxon>
        <taxon>Actinomycetota</taxon>
        <taxon>Actinomycetes</taxon>
        <taxon>Kitasatosporales</taxon>
        <taxon>Streptomycetaceae</taxon>
        <taxon>Streptomyces</taxon>
    </lineage>
</organism>
<name>A0A0M2GVS9_9ACTN</name>
<dbReference type="EMBL" id="JYJH01000004">
    <property type="protein sequence ID" value="KJK40250.1"/>
    <property type="molecule type" value="Genomic_DNA"/>
</dbReference>
<evidence type="ECO:0000313" key="2">
    <source>
        <dbReference type="EMBL" id="KJK40250.1"/>
    </source>
</evidence>